<evidence type="ECO:0000313" key="7">
    <source>
        <dbReference type="Proteomes" id="UP001162480"/>
    </source>
</evidence>
<dbReference type="PANTHER" id="PTHR46186:SF2">
    <property type="entry name" value="CYSTATIN"/>
    <property type="match status" value="1"/>
</dbReference>
<feature type="chain" id="PRO_5041203368" evidence="4">
    <location>
        <begin position="19"/>
        <end position="267"/>
    </location>
</feature>
<evidence type="ECO:0000256" key="1">
    <source>
        <dbReference type="ARBA" id="ARBA00009403"/>
    </source>
</evidence>
<organism evidence="6 7">
    <name type="scientific">Octopus vulgaris</name>
    <name type="common">Common octopus</name>
    <dbReference type="NCBI Taxonomy" id="6645"/>
    <lineage>
        <taxon>Eukaryota</taxon>
        <taxon>Metazoa</taxon>
        <taxon>Spiralia</taxon>
        <taxon>Lophotrochozoa</taxon>
        <taxon>Mollusca</taxon>
        <taxon>Cephalopoda</taxon>
        <taxon>Coleoidea</taxon>
        <taxon>Octopodiformes</taxon>
        <taxon>Octopoda</taxon>
        <taxon>Incirrata</taxon>
        <taxon>Octopodidae</taxon>
        <taxon>Octopus</taxon>
    </lineage>
</organism>
<evidence type="ECO:0000313" key="6">
    <source>
        <dbReference type="EMBL" id="CAI9730649.1"/>
    </source>
</evidence>
<comment type="similarity">
    <text evidence="1">Belongs to the cystatin family.</text>
</comment>
<dbReference type="SMART" id="SM00043">
    <property type="entry name" value="CY"/>
    <property type="match status" value="2"/>
</dbReference>
<dbReference type="GO" id="GO:0005737">
    <property type="term" value="C:cytoplasm"/>
    <property type="evidence" value="ECO:0007669"/>
    <property type="project" value="TreeGrafter"/>
</dbReference>
<keyword evidence="7" id="KW-1185">Reference proteome</keyword>
<keyword evidence="2" id="KW-0646">Protease inhibitor</keyword>
<dbReference type="Proteomes" id="UP001162480">
    <property type="component" value="Chromosome 11"/>
</dbReference>
<gene>
    <name evidence="6" type="ORF">OCTVUL_1B010790</name>
</gene>
<dbReference type="Pfam" id="PF00031">
    <property type="entry name" value="Cystatin"/>
    <property type="match status" value="1"/>
</dbReference>
<accession>A0AA36BAW4</accession>
<name>A0AA36BAW4_OCTVU</name>
<dbReference type="InterPro" id="IPR046350">
    <property type="entry name" value="Cystatin_sf"/>
</dbReference>
<evidence type="ECO:0000259" key="5">
    <source>
        <dbReference type="SMART" id="SM00043"/>
    </source>
</evidence>
<dbReference type="InterPro" id="IPR000010">
    <property type="entry name" value="Cystatin_dom"/>
</dbReference>
<dbReference type="Gene3D" id="3.10.450.10">
    <property type="match status" value="2"/>
</dbReference>
<dbReference type="SUPFAM" id="SSF54403">
    <property type="entry name" value="Cystatin/monellin"/>
    <property type="match status" value="2"/>
</dbReference>
<feature type="domain" description="Cystatin" evidence="5">
    <location>
        <begin position="10"/>
        <end position="120"/>
    </location>
</feature>
<feature type="signal peptide" evidence="4">
    <location>
        <begin position="1"/>
        <end position="18"/>
    </location>
</feature>
<feature type="domain" description="Cystatin" evidence="5">
    <location>
        <begin position="126"/>
        <end position="232"/>
    </location>
</feature>
<keyword evidence="4" id="KW-0732">Signal</keyword>
<dbReference type="PANTHER" id="PTHR46186">
    <property type="entry name" value="CYSTATIN"/>
    <property type="match status" value="1"/>
</dbReference>
<dbReference type="GO" id="GO:0031982">
    <property type="term" value="C:vesicle"/>
    <property type="evidence" value="ECO:0007669"/>
    <property type="project" value="TreeGrafter"/>
</dbReference>
<protein>
    <submittedName>
        <fullName evidence="6">XP_041353230.1cathepsin F-like</fullName>
    </submittedName>
</protein>
<dbReference type="CDD" id="cd00042">
    <property type="entry name" value="CY"/>
    <property type="match status" value="2"/>
</dbReference>
<evidence type="ECO:0000256" key="4">
    <source>
        <dbReference type="SAM" id="SignalP"/>
    </source>
</evidence>
<proteinExistence type="inferred from homology"/>
<dbReference type="EMBL" id="OX597824">
    <property type="protein sequence ID" value="CAI9730649.1"/>
    <property type="molecule type" value="Genomic_DNA"/>
</dbReference>
<dbReference type="GO" id="GO:0005615">
    <property type="term" value="C:extracellular space"/>
    <property type="evidence" value="ECO:0007669"/>
    <property type="project" value="TreeGrafter"/>
</dbReference>
<reference evidence="6" key="1">
    <citation type="submission" date="2023-08" db="EMBL/GenBank/DDBJ databases">
        <authorList>
            <person name="Alioto T."/>
            <person name="Alioto T."/>
            <person name="Gomez Garrido J."/>
        </authorList>
    </citation>
    <scope>NUCLEOTIDE SEQUENCE</scope>
</reference>
<evidence type="ECO:0000256" key="3">
    <source>
        <dbReference type="ARBA" id="ARBA00022704"/>
    </source>
</evidence>
<evidence type="ECO:0000256" key="2">
    <source>
        <dbReference type="ARBA" id="ARBA00022690"/>
    </source>
</evidence>
<dbReference type="GO" id="GO:0004869">
    <property type="term" value="F:cysteine-type endopeptidase inhibitor activity"/>
    <property type="evidence" value="ECO:0007669"/>
    <property type="project" value="UniProtKB-KW"/>
</dbReference>
<dbReference type="AlphaFoldDB" id="A0AA36BAW4"/>
<sequence length="267" mass="29372">MLLSSFTPLLALVCAAVAATTAPAVDKDIADVIKNRLNQEASILHFVRVEKKGNGEVVQAVISLGPVDTPQEKIVSGINYKLTVQAGPLGPNSHVTHVCEVIVLLQRWLNRKEVTSVECQPLGPAPYVGGWQKAAKDDANVLNAANFAMKTLNAQCNCLFRKSFTDIISVTKQLVNGWKYKIVWKIGESTCRNNEENNSKGLTECPHVKLPSGNIAWESNHTTVSLITIAEVRDCLLLASGNIIDRMNQLNDVYTQISFYWLFLIVL</sequence>
<keyword evidence="3" id="KW-0789">Thiol protease inhibitor</keyword>